<dbReference type="Gene3D" id="1.25.40.880">
    <property type="entry name" value="Alkyl sulfatase, dimerisation domain"/>
    <property type="match status" value="1"/>
</dbReference>
<dbReference type="InterPro" id="IPR038536">
    <property type="entry name" value="Alkyl/aryl-sulf_dimr_sf"/>
</dbReference>
<dbReference type="SUPFAM" id="SSF55718">
    <property type="entry name" value="SCP-like"/>
    <property type="match status" value="1"/>
</dbReference>
<dbReference type="GO" id="GO:0030288">
    <property type="term" value="C:outer membrane-bounded periplasmic space"/>
    <property type="evidence" value="ECO:0007669"/>
    <property type="project" value="TreeGrafter"/>
</dbReference>
<dbReference type="CDD" id="cd07710">
    <property type="entry name" value="arylsulfatase_Sdsa1-like_MBL-fold"/>
    <property type="match status" value="1"/>
</dbReference>
<dbReference type="Gene3D" id="3.60.15.30">
    <property type="entry name" value="Metallo-beta-lactamase domain"/>
    <property type="match status" value="1"/>
</dbReference>
<dbReference type="GO" id="GO:0018741">
    <property type="term" value="F:linear primary-alkylsulfatase activity"/>
    <property type="evidence" value="ECO:0007669"/>
    <property type="project" value="InterPro"/>
</dbReference>
<dbReference type="RefSeq" id="WP_107254310.1">
    <property type="nucleotide sequence ID" value="NZ_PYOC01000005.1"/>
</dbReference>
<dbReference type="InterPro" id="IPR044097">
    <property type="entry name" value="Bds1/SdsA1_MBL-fold"/>
</dbReference>
<feature type="repeat" description="TPR" evidence="5">
    <location>
        <begin position="456"/>
        <end position="489"/>
    </location>
</feature>
<evidence type="ECO:0000259" key="6">
    <source>
        <dbReference type="SMART" id="SM00849"/>
    </source>
</evidence>
<dbReference type="PROSITE" id="PS50005">
    <property type="entry name" value="TPR"/>
    <property type="match status" value="1"/>
</dbReference>
<keyword evidence="5" id="KW-0802">TPR repeat</keyword>
<evidence type="ECO:0000256" key="2">
    <source>
        <dbReference type="ARBA" id="ARBA00022801"/>
    </source>
</evidence>
<dbReference type="Gene3D" id="3.30.1050.10">
    <property type="entry name" value="SCP2 sterol-binding domain"/>
    <property type="match status" value="1"/>
</dbReference>
<dbReference type="InterPro" id="IPR001279">
    <property type="entry name" value="Metallo-B-lactamas"/>
</dbReference>
<evidence type="ECO:0000313" key="7">
    <source>
        <dbReference type="EMBL" id="PSV46247.1"/>
    </source>
</evidence>
<dbReference type="Proteomes" id="UP000241803">
    <property type="component" value="Unassembled WGS sequence"/>
</dbReference>
<dbReference type="SUPFAM" id="SSF56281">
    <property type="entry name" value="Metallo-hydrolase/oxidoreductase"/>
    <property type="match status" value="1"/>
</dbReference>
<keyword evidence="3" id="KW-0862">Zinc</keyword>
<comment type="similarity">
    <text evidence="4">Belongs to the metallo-beta-lactamase superfamily. Type III sulfatase family.</text>
</comment>
<evidence type="ECO:0000256" key="5">
    <source>
        <dbReference type="PROSITE-ProRule" id="PRU00339"/>
    </source>
</evidence>
<sequence>MKKTINLLPIVTGITLAVINPNIAFAEEIFTFKPASEHTIKANKEAAKHLPYSDRKAFEEQERGLIAAFGDNKAGQIREPFHDFLKGVDEKDHPDSVNPSIFRQAKMNYQAQGLYKVVDGVYQLRGHEISNVTFFRTKTGYVVNDQGLLDETMRLGWEFAKKHLPKPHTIHAVVYSHAHGDHFGGVKGLSEDFAKDIKIIAPEGFVEAVSDENMIAGNAMSRRSDYQYGSNLPKNIYGQVDNAIGLTHGHEGGITLITPNLEIVDKVERHTIDGVVFEFTNVPEAEAPVEIITWVEQYKTLFTGELTFHGMHNIYTFRGAKTRDALQWTKYLTEMKLAYGDRIEALTSSHSAPVWETDEINEYLTFQRDNYGFIHNQSMRLANNGTTINDIGRKIEAMVPDALFNKWYTNGYHGSYSHNARAVVNLYLGYFDANPVNVNPLLTQDKSCVYVEISGAQAVYKAGMKFFEKGLYQESSQLFNDLVQCEPTNIQYRGALADSFEQQGYQAETMAWRNSYLQGANELRTSKTKPPIAFNSADVIAAAPTEGVLDMMAVRFNAPKAIEAGLNLSFNTVHKDVKEYYYTEISNGNMTTVQTKEAVKTAGSTLYITKKDLSSVLVGEISPDELFKSGRASIKGNQNLLQEIISNLDHFDSSFEILPLLKK</sequence>
<dbReference type="InterPro" id="IPR052195">
    <property type="entry name" value="Bact_Alkyl/Aryl-Sulfatase"/>
</dbReference>
<dbReference type="EMBL" id="PYOC01000005">
    <property type="protein sequence ID" value="PSV46247.1"/>
    <property type="molecule type" value="Genomic_DNA"/>
</dbReference>
<name>A0A2T3L791_9GAMM</name>
<dbReference type="GO" id="GO:0046983">
    <property type="term" value="F:protein dimerization activity"/>
    <property type="evidence" value="ECO:0007669"/>
    <property type="project" value="InterPro"/>
</dbReference>
<dbReference type="InterPro" id="IPR019734">
    <property type="entry name" value="TPR_rpt"/>
</dbReference>
<dbReference type="PANTHER" id="PTHR43223:SF1">
    <property type="entry name" value="ALKYL_ARYL-SULFATASE BDS1"/>
    <property type="match status" value="1"/>
</dbReference>
<reference evidence="7 8" key="1">
    <citation type="submission" date="2018-03" db="EMBL/GenBank/DDBJ databases">
        <title>Whole genome sequencing of Histamine producing bacteria.</title>
        <authorList>
            <person name="Butler K."/>
        </authorList>
    </citation>
    <scope>NUCLEOTIDE SEQUENCE [LARGE SCALE GENOMIC DNA]</scope>
    <source>
        <strain evidence="7 8">ATCC 19614</strain>
    </source>
</reference>
<feature type="domain" description="Metallo-beta-lactamase" evidence="6">
    <location>
        <begin position="129"/>
        <end position="350"/>
    </location>
</feature>
<keyword evidence="8" id="KW-1185">Reference proteome</keyword>
<dbReference type="GO" id="GO:0018909">
    <property type="term" value="P:dodecyl sulfate metabolic process"/>
    <property type="evidence" value="ECO:0007669"/>
    <property type="project" value="InterPro"/>
</dbReference>
<dbReference type="InterPro" id="IPR029229">
    <property type="entry name" value="Alkyl_sulf_C"/>
</dbReference>
<dbReference type="Pfam" id="PF00753">
    <property type="entry name" value="Lactamase_B"/>
    <property type="match status" value="1"/>
</dbReference>
<evidence type="ECO:0000256" key="1">
    <source>
        <dbReference type="ARBA" id="ARBA00022723"/>
    </source>
</evidence>
<dbReference type="GO" id="GO:0046872">
    <property type="term" value="F:metal ion binding"/>
    <property type="evidence" value="ECO:0007669"/>
    <property type="project" value="UniProtKB-KW"/>
</dbReference>
<proteinExistence type="inferred from homology"/>
<accession>A0A2T3L791</accession>
<keyword evidence="2" id="KW-0378">Hydrolase</keyword>
<dbReference type="InterPro" id="IPR029228">
    <property type="entry name" value="Alkyl_sulf_dimr"/>
</dbReference>
<dbReference type="Pfam" id="PF14864">
    <property type="entry name" value="Alkyl_sulf_C"/>
    <property type="match status" value="1"/>
</dbReference>
<gene>
    <name evidence="7" type="ORF">C9J47_15450</name>
</gene>
<dbReference type="InterPro" id="IPR036866">
    <property type="entry name" value="RibonucZ/Hydroxyglut_hydro"/>
</dbReference>
<keyword evidence="1" id="KW-0479">Metal-binding</keyword>
<dbReference type="SMART" id="SM00849">
    <property type="entry name" value="Lactamase_B"/>
    <property type="match status" value="1"/>
</dbReference>
<evidence type="ECO:0000313" key="8">
    <source>
        <dbReference type="Proteomes" id="UP000241803"/>
    </source>
</evidence>
<dbReference type="PANTHER" id="PTHR43223">
    <property type="entry name" value="ALKYL/ARYL-SULFATASE"/>
    <property type="match status" value="1"/>
</dbReference>
<evidence type="ECO:0000256" key="3">
    <source>
        <dbReference type="ARBA" id="ARBA00022833"/>
    </source>
</evidence>
<organism evidence="7 8">
    <name type="scientific">Photobacterium indicum</name>
    <dbReference type="NCBI Taxonomy" id="81447"/>
    <lineage>
        <taxon>Bacteria</taxon>
        <taxon>Pseudomonadati</taxon>
        <taxon>Pseudomonadota</taxon>
        <taxon>Gammaproteobacteria</taxon>
        <taxon>Vibrionales</taxon>
        <taxon>Vibrionaceae</taxon>
        <taxon>Photobacterium</taxon>
    </lineage>
</organism>
<dbReference type="Pfam" id="PF14863">
    <property type="entry name" value="Alkyl_sulf_dimr"/>
    <property type="match status" value="1"/>
</dbReference>
<comment type="caution">
    <text evidence="7">The sequence shown here is derived from an EMBL/GenBank/DDBJ whole genome shotgun (WGS) entry which is preliminary data.</text>
</comment>
<evidence type="ECO:0000256" key="4">
    <source>
        <dbReference type="ARBA" id="ARBA00033751"/>
    </source>
</evidence>
<dbReference type="AlphaFoldDB" id="A0A2T3L791"/>
<dbReference type="InterPro" id="IPR036527">
    <property type="entry name" value="SCP2_sterol-bd_dom_sf"/>
</dbReference>
<protein>
    <submittedName>
        <fullName evidence="7">Alkyl/aryl-sulfatase</fullName>
    </submittedName>
</protein>